<keyword evidence="6" id="KW-0560">Oxidoreductase</keyword>
<evidence type="ECO:0000256" key="1">
    <source>
        <dbReference type="ARBA" id="ARBA00022485"/>
    </source>
</evidence>
<organism evidence="10 11">
    <name type="scientific">Mariprofundus ferrooxydans PV-1</name>
    <dbReference type="NCBI Taxonomy" id="314345"/>
    <lineage>
        <taxon>Bacteria</taxon>
        <taxon>Pseudomonadati</taxon>
        <taxon>Pseudomonadota</taxon>
        <taxon>Candidatius Mariprofundia</taxon>
        <taxon>Mariprofundales</taxon>
        <taxon>Mariprofundaceae</taxon>
        <taxon>Mariprofundus</taxon>
    </lineage>
</organism>
<dbReference type="SUPFAM" id="SSF48371">
    <property type="entry name" value="ARM repeat"/>
    <property type="match status" value="1"/>
</dbReference>
<dbReference type="FunCoup" id="Q0F2C2">
    <property type="interactions" value="185"/>
</dbReference>
<keyword evidence="8" id="KW-0411">Iron-sulfur</keyword>
<evidence type="ECO:0000256" key="8">
    <source>
        <dbReference type="ARBA" id="ARBA00023014"/>
    </source>
</evidence>
<dbReference type="Proteomes" id="UP000005297">
    <property type="component" value="Unassembled WGS sequence"/>
</dbReference>
<dbReference type="InterPro" id="IPR013542">
    <property type="entry name" value="QueG_DUF1730"/>
</dbReference>
<dbReference type="PROSITE" id="PS00198">
    <property type="entry name" value="4FE4S_FER_1"/>
    <property type="match status" value="1"/>
</dbReference>
<dbReference type="InterPro" id="IPR017896">
    <property type="entry name" value="4Fe4S_Fe-S-bd"/>
</dbReference>
<dbReference type="PANTHER" id="PTHR30002">
    <property type="entry name" value="EPOXYQUEUOSINE REDUCTASE"/>
    <property type="match status" value="1"/>
</dbReference>
<dbReference type="InParanoid" id="Q0F2C2"/>
<evidence type="ECO:0000256" key="5">
    <source>
        <dbReference type="ARBA" id="ARBA00022785"/>
    </source>
</evidence>
<dbReference type="InterPro" id="IPR016024">
    <property type="entry name" value="ARM-type_fold"/>
</dbReference>
<dbReference type="HOGENOM" id="CLU_030790_0_1_0"/>
<sequence length="397" mass="44096">MCQDSAMNSDCVKSTVQAKALEHGFDLCRVTQPVVAREHAEALHRWVDAGMQGEMDWMAEEVRLQRRSDPTSMLAGVRSVVTVAMRYTPPEYGLNEACSGTRRGVITAYAHGDDYHEVMKKRLKALARDLDTLLGRHDQRVFVDTAPVLEHALAERAGLGWQGKHTLTIHRGVGSWFLLGEIFTTAEIVPDAQAANHCGSCTACIDICPTGAIVAPYVVDARLCISYLTIEFDGFIPHPLRPLMGNRIYGCDDCQMICPWNEHAGKGTTLGDDLLTPRGENHLPDLVSILQLDEDAFRHRFMKSPIRRTKRRGLLRNVCIAMGNSGHAGFMPDLIAVLDDVEPLIRGHAVWALGQLVGQENRADILAVLVQMNVAEKDDAVREEISLTMRHIRMNDE</sequence>
<dbReference type="PANTHER" id="PTHR30002:SF4">
    <property type="entry name" value="EPOXYQUEUOSINE REDUCTASE"/>
    <property type="match status" value="1"/>
</dbReference>
<proteinExistence type="predicted"/>
<dbReference type="FunFam" id="3.30.70.20:FF:000017">
    <property type="entry name" value="Epoxyqueuosine reductase"/>
    <property type="match status" value="1"/>
</dbReference>
<accession>Q0F2C2</accession>
<keyword evidence="3" id="KW-0819">tRNA processing</keyword>
<dbReference type="EMBL" id="AATS01000002">
    <property type="protein sequence ID" value="EAU55628.1"/>
    <property type="molecule type" value="Genomic_DNA"/>
</dbReference>
<evidence type="ECO:0000256" key="6">
    <source>
        <dbReference type="ARBA" id="ARBA00023002"/>
    </source>
</evidence>
<protein>
    <submittedName>
        <fullName evidence="10">Iron-sulfur cluster binding protein</fullName>
    </submittedName>
</protein>
<dbReference type="Gene3D" id="1.25.10.10">
    <property type="entry name" value="Leucine-rich Repeat Variant"/>
    <property type="match status" value="1"/>
</dbReference>
<reference evidence="10 11" key="1">
    <citation type="submission" date="2006-09" db="EMBL/GenBank/DDBJ databases">
        <authorList>
            <person name="Emerson D."/>
            <person name="Ferriera S."/>
            <person name="Johnson J."/>
            <person name="Kravitz S."/>
            <person name="Halpern A."/>
            <person name="Remington K."/>
            <person name="Beeson K."/>
            <person name="Tran B."/>
            <person name="Rogers Y.-H."/>
            <person name="Friedman R."/>
            <person name="Venter J.C."/>
        </authorList>
    </citation>
    <scope>NUCLEOTIDE SEQUENCE [LARGE SCALE GENOMIC DNA]</scope>
    <source>
        <strain evidence="10 11">PV-1</strain>
    </source>
</reference>
<comment type="caution">
    <text evidence="10">The sequence shown here is derived from an EMBL/GenBank/DDBJ whole genome shotgun (WGS) entry which is preliminary data.</text>
</comment>
<dbReference type="STRING" id="314344.AL013_01315"/>
<evidence type="ECO:0000313" key="10">
    <source>
        <dbReference type="EMBL" id="EAU55628.1"/>
    </source>
</evidence>
<dbReference type="AlphaFoldDB" id="Q0F2C2"/>
<dbReference type="Gene3D" id="3.30.70.20">
    <property type="match status" value="1"/>
</dbReference>
<keyword evidence="1" id="KW-0004">4Fe-4S</keyword>
<keyword evidence="4" id="KW-0479">Metal-binding</keyword>
<evidence type="ECO:0000256" key="2">
    <source>
        <dbReference type="ARBA" id="ARBA00022490"/>
    </source>
</evidence>
<evidence type="ECO:0000256" key="4">
    <source>
        <dbReference type="ARBA" id="ARBA00022723"/>
    </source>
</evidence>
<dbReference type="NCBIfam" id="TIGR00276">
    <property type="entry name" value="tRNA epoxyqueuosine(34) reductase QueG"/>
    <property type="match status" value="1"/>
</dbReference>
<dbReference type="eggNOG" id="COG1600">
    <property type="taxonomic scope" value="Bacteria"/>
</dbReference>
<dbReference type="Pfam" id="PF13484">
    <property type="entry name" value="Fer4_16"/>
    <property type="match status" value="1"/>
</dbReference>
<keyword evidence="2" id="KW-0963">Cytoplasm</keyword>
<keyword evidence="11" id="KW-1185">Reference proteome</keyword>
<dbReference type="GO" id="GO:0008616">
    <property type="term" value="P:tRNA queuosine(34) biosynthetic process"/>
    <property type="evidence" value="ECO:0007669"/>
    <property type="project" value="UniProtKB-KW"/>
</dbReference>
<feature type="domain" description="4Fe-4S ferredoxin-type" evidence="9">
    <location>
        <begin position="188"/>
        <end position="218"/>
    </location>
</feature>
<gene>
    <name evidence="10" type="ORF">SPV1_01732</name>
</gene>
<keyword evidence="5" id="KW-0671">Queuosine biosynthesis</keyword>
<dbReference type="GO" id="GO:0051539">
    <property type="term" value="F:4 iron, 4 sulfur cluster binding"/>
    <property type="evidence" value="ECO:0007669"/>
    <property type="project" value="UniProtKB-KW"/>
</dbReference>
<keyword evidence="7" id="KW-0408">Iron</keyword>
<dbReference type="SUPFAM" id="SSF46548">
    <property type="entry name" value="alpha-helical ferredoxin"/>
    <property type="match status" value="1"/>
</dbReference>
<dbReference type="GO" id="GO:0052693">
    <property type="term" value="F:epoxyqueuosine reductase activity"/>
    <property type="evidence" value="ECO:0007669"/>
    <property type="project" value="TreeGrafter"/>
</dbReference>
<dbReference type="InterPro" id="IPR017900">
    <property type="entry name" value="4Fe4S_Fe_S_CS"/>
</dbReference>
<evidence type="ECO:0000256" key="3">
    <source>
        <dbReference type="ARBA" id="ARBA00022694"/>
    </source>
</evidence>
<dbReference type="InterPro" id="IPR004453">
    <property type="entry name" value="QueG"/>
</dbReference>
<dbReference type="GO" id="GO:0046872">
    <property type="term" value="F:metal ion binding"/>
    <property type="evidence" value="ECO:0007669"/>
    <property type="project" value="UniProtKB-KW"/>
</dbReference>
<name>Q0F2C2_9PROT</name>
<dbReference type="PROSITE" id="PS51379">
    <property type="entry name" value="4FE4S_FER_2"/>
    <property type="match status" value="1"/>
</dbReference>
<dbReference type="Pfam" id="PF08331">
    <property type="entry name" value="QueG_DUF1730"/>
    <property type="match status" value="1"/>
</dbReference>
<dbReference type="InterPro" id="IPR011989">
    <property type="entry name" value="ARM-like"/>
</dbReference>
<evidence type="ECO:0000259" key="9">
    <source>
        <dbReference type="PROSITE" id="PS51379"/>
    </source>
</evidence>
<evidence type="ECO:0000256" key="7">
    <source>
        <dbReference type="ARBA" id="ARBA00023004"/>
    </source>
</evidence>
<evidence type="ECO:0000313" key="11">
    <source>
        <dbReference type="Proteomes" id="UP000005297"/>
    </source>
</evidence>